<evidence type="ECO:0000313" key="3">
    <source>
        <dbReference type="Proteomes" id="UP000604046"/>
    </source>
</evidence>
<name>A0A812IB31_9DINO</name>
<accession>A0A812IB31</accession>
<proteinExistence type="predicted"/>
<dbReference type="Pfam" id="PF14214">
    <property type="entry name" value="Helitron_like_N"/>
    <property type="match status" value="1"/>
</dbReference>
<dbReference type="Proteomes" id="UP000604046">
    <property type="component" value="Unassembled WGS sequence"/>
</dbReference>
<gene>
    <name evidence="2" type="ORF">SNAT2548_LOCUS3469</name>
</gene>
<protein>
    <recommendedName>
        <fullName evidence="1">Helitron helicase-like domain-containing protein</fullName>
    </recommendedName>
</protein>
<comment type="caution">
    <text evidence="2">The sequence shown here is derived from an EMBL/GenBank/DDBJ whole genome shotgun (WGS) entry which is preliminary data.</text>
</comment>
<reference evidence="2" key="1">
    <citation type="submission" date="2021-02" db="EMBL/GenBank/DDBJ databases">
        <authorList>
            <person name="Dougan E. K."/>
            <person name="Rhodes N."/>
            <person name="Thang M."/>
            <person name="Chan C."/>
        </authorList>
    </citation>
    <scope>NUCLEOTIDE SEQUENCE</scope>
</reference>
<sequence>MHMDRSDEVAFLREEVSRLRHQVAILQGDLSGAHLTTDGLLTRVLALEQSSSGHTVRLSDMEADLELCNTRLAEVQESFLHLHLFHSSACFYFETCALWNVPVFICRTLSASLCLVVRYVRSGILYMTIHPCAEALRETNPVYRSGVAEINRQLLAEWFGSEESLVPPPVLDCVVAVPVGDAGPGTVRQTGPADATEAGEQARQETSISQDLSETCVLAMEPQVEDFNSHGREVSMMLVGMLQKLEELEHAGARSVGLEMESMVDEQRTLVDHLGRKNILELCRQIHESCRQLSAAEQQRRLEQELRDAVMGKSRWLRAPEDNGQASRLLVARGKRPLSLWDWKIWTMAKPRLWRYGDAGNLFERDTNLSTSEWAACLLLREELDYAVDGEQGDSQEAGRHGMGSGRVWNRFSGDWTALHMMATVARLTDQRAAAYNFLKNGGMAFAKKLEKLSAEDLANAAHVAPEAGGVEQFFKEAAVPQTVKDALHAMNSASATVVGTDGHRRQCRHEGVAHRESFGPPLLFLTPNPADTQRPLQNYFGGYSAWMSAVQVQMISPHGRKAALHRRHSLYLPTRIGKEIKGLLRRRTRRLASPLNLTKIGSYSGSAAACGRA</sequence>
<evidence type="ECO:0000259" key="1">
    <source>
        <dbReference type="Pfam" id="PF14214"/>
    </source>
</evidence>
<organism evidence="2 3">
    <name type="scientific">Symbiodinium natans</name>
    <dbReference type="NCBI Taxonomy" id="878477"/>
    <lineage>
        <taxon>Eukaryota</taxon>
        <taxon>Sar</taxon>
        <taxon>Alveolata</taxon>
        <taxon>Dinophyceae</taxon>
        <taxon>Suessiales</taxon>
        <taxon>Symbiodiniaceae</taxon>
        <taxon>Symbiodinium</taxon>
    </lineage>
</organism>
<dbReference type="InterPro" id="IPR025476">
    <property type="entry name" value="Helitron_helicase-like"/>
</dbReference>
<evidence type="ECO:0000313" key="2">
    <source>
        <dbReference type="EMBL" id="CAE7029048.1"/>
    </source>
</evidence>
<dbReference type="OrthoDB" id="437137at2759"/>
<dbReference type="EMBL" id="CAJNDS010000212">
    <property type="protein sequence ID" value="CAE7029048.1"/>
    <property type="molecule type" value="Genomic_DNA"/>
</dbReference>
<keyword evidence="3" id="KW-1185">Reference proteome</keyword>
<feature type="domain" description="Helitron helicase-like" evidence="1">
    <location>
        <begin position="424"/>
        <end position="541"/>
    </location>
</feature>
<dbReference type="AlphaFoldDB" id="A0A812IB31"/>